<dbReference type="AlphaFoldDB" id="A0A1Y0IJK6"/>
<gene>
    <name evidence="1" type="ORF">CBW65_06085</name>
</gene>
<evidence type="ECO:0000313" key="1">
    <source>
        <dbReference type="EMBL" id="ARU60701.1"/>
    </source>
</evidence>
<accession>A0A1Y0IJK6</accession>
<keyword evidence="2" id="KW-1185">Reference proteome</keyword>
<evidence type="ECO:0000313" key="2">
    <source>
        <dbReference type="Proteomes" id="UP000195437"/>
    </source>
</evidence>
<reference evidence="2" key="1">
    <citation type="submission" date="2017-05" db="EMBL/GenBank/DDBJ databases">
        <authorList>
            <person name="Sung H."/>
        </authorList>
    </citation>
    <scope>NUCLEOTIDE SEQUENCE [LARGE SCALE GENOMIC DNA]</scope>
    <source>
        <strain evidence="2">AR23208</strain>
    </source>
</reference>
<organism evidence="1 2">
    <name type="scientific">Tumebacillus avium</name>
    <dbReference type="NCBI Taxonomy" id="1903704"/>
    <lineage>
        <taxon>Bacteria</taxon>
        <taxon>Bacillati</taxon>
        <taxon>Bacillota</taxon>
        <taxon>Bacilli</taxon>
        <taxon>Bacillales</taxon>
        <taxon>Alicyclobacillaceae</taxon>
        <taxon>Tumebacillus</taxon>
    </lineage>
</organism>
<dbReference type="RefSeq" id="WP_087456092.1">
    <property type="nucleotide sequence ID" value="NZ_CP021434.1"/>
</dbReference>
<evidence type="ECO:0008006" key="3">
    <source>
        <dbReference type="Google" id="ProtNLM"/>
    </source>
</evidence>
<name>A0A1Y0IJK6_9BACL</name>
<dbReference type="Gene3D" id="3.40.30.10">
    <property type="entry name" value="Glutaredoxin"/>
    <property type="match status" value="1"/>
</dbReference>
<dbReference type="OrthoDB" id="2648977at2"/>
<dbReference type="InterPro" id="IPR036249">
    <property type="entry name" value="Thioredoxin-like_sf"/>
</dbReference>
<dbReference type="Proteomes" id="UP000195437">
    <property type="component" value="Chromosome"/>
</dbReference>
<proteinExistence type="predicted"/>
<dbReference type="SUPFAM" id="SSF52833">
    <property type="entry name" value="Thioredoxin-like"/>
    <property type="match status" value="1"/>
</dbReference>
<sequence>MILLAANICFWIILVVVVVLQLKKYNSAIALLPQKSQHGVKNRHPALGINLRDYVPAANQPPGKPLLVMASMPTCASCHSQLEEVLEALETQSTVRFMVLLTEGEPGFESFLEKYQSVVPIITAPRQTMMNLYIFSFPTFIFLDDSGVIQDLRSSSLAAMHFIRSIGVE</sequence>
<protein>
    <recommendedName>
        <fullName evidence="3">Thioredoxin domain-containing protein</fullName>
    </recommendedName>
</protein>
<dbReference type="EMBL" id="CP021434">
    <property type="protein sequence ID" value="ARU60701.1"/>
    <property type="molecule type" value="Genomic_DNA"/>
</dbReference>
<dbReference type="KEGG" id="tum:CBW65_06085"/>